<evidence type="ECO:0000259" key="10">
    <source>
        <dbReference type="PROSITE" id="PS50052"/>
    </source>
</evidence>
<evidence type="ECO:0000256" key="1">
    <source>
        <dbReference type="ARBA" id="ARBA00005790"/>
    </source>
</evidence>
<evidence type="ECO:0000256" key="6">
    <source>
        <dbReference type="ARBA" id="ARBA00022777"/>
    </source>
</evidence>
<dbReference type="PROSITE" id="PS50052">
    <property type="entry name" value="GUANYLATE_KINASE_2"/>
    <property type="match status" value="1"/>
</dbReference>
<name>A0ABS0AZE3_9BACT</name>
<comment type="caution">
    <text evidence="11">The sequence shown here is derived from an EMBL/GenBank/DDBJ whole genome shotgun (WGS) entry which is preliminary data.</text>
</comment>
<dbReference type="InterPro" id="IPR027417">
    <property type="entry name" value="P-loop_NTPase"/>
</dbReference>
<dbReference type="RefSeq" id="WP_194847795.1">
    <property type="nucleotide sequence ID" value="NZ_JAAEJV010000025.1"/>
</dbReference>
<accession>A0ABS0AZE3</accession>
<reference evidence="11 12" key="1">
    <citation type="submission" date="2020-01" db="EMBL/GenBank/DDBJ databases">
        <title>Draft genome sequence of Cand. Neptunochlamydia vexilliferae K9.</title>
        <authorList>
            <person name="Schulz F."/>
            <person name="Koestlbacher S."/>
            <person name="Wascher F."/>
            <person name="Pizzetti I."/>
            <person name="Horn M."/>
        </authorList>
    </citation>
    <scope>NUCLEOTIDE SEQUENCE [LARGE SCALE GENOMIC DNA]</scope>
    <source>
        <strain evidence="11 12">K9</strain>
    </source>
</reference>
<keyword evidence="9" id="KW-0963">Cytoplasm</keyword>
<dbReference type="NCBIfam" id="TIGR03263">
    <property type="entry name" value="guanyl_kin"/>
    <property type="match status" value="1"/>
</dbReference>
<evidence type="ECO:0000256" key="8">
    <source>
        <dbReference type="ARBA" id="ARBA00030128"/>
    </source>
</evidence>
<keyword evidence="12" id="KW-1185">Reference proteome</keyword>
<dbReference type="EC" id="2.7.4.8" evidence="2 9"/>
<dbReference type="InterPro" id="IPR020590">
    <property type="entry name" value="Guanylate_kinase_CS"/>
</dbReference>
<evidence type="ECO:0000256" key="2">
    <source>
        <dbReference type="ARBA" id="ARBA00012961"/>
    </source>
</evidence>
<keyword evidence="4 9" id="KW-0808">Transferase</keyword>
<evidence type="ECO:0000256" key="9">
    <source>
        <dbReference type="HAMAP-Rule" id="MF_00328"/>
    </source>
</evidence>
<protein>
    <recommendedName>
        <fullName evidence="3 9">Guanylate kinase</fullName>
        <ecNumber evidence="2 9">2.7.4.8</ecNumber>
    </recommendedName>
    <alternativeName>
        <fullName evidence="8 9">GMP kinase</fullName>
    </alternativeName>
</protein>
<dbReference type="PANTHER" id="PTHR23117:SF13">
    <property type="entry name" value="GUANYLATE KINASE"/>
    <property type="match status" value="1"/>
</dbReference>
<dbReference type="InterPro" id="IPR008144">
    <property type="entry name" value="Guanylate_kin-like_dom"/>
</dbReference>
<evidence type="ECO:0000256" key="5">
    <source>
        <dbReference type="ARBA" id="ARBA00022741"/>
    </source>
</evidence>
<comment type="similarity">
    <text evidence="1 9">Belongs to the guanylate kinase family.</text>
</comment>
<dbReference type="Proteomes" id="UP001194714">
    <property type="component" value="Unassembled WGS sequence"/>
</dbReference>
<dbReference type="GO" id="GO:0004385">
    <property type="term" value="F:GMP kinase activity"/>
    <property type="evidence" value="ECO:0007669"/>
    <property type="project" value="UniProtKB-EC"/>
</dbReference>
<dbReference type="HAMAP" id="MF_00328">
    <property type="entry name" value="Guanylate_kinase"/>
    <property type="match status" value="1"/>
</dbReference>
<comment type="function">
    <text evidence="9">Essential for recycling GMP and indirectly, cGMP.</text>
</comment>
<dbReference type="InterPro" id="IPR003593">
    <property type="entry name" value="AAA+_ATPase"/>
</dbReference>
<proteinExistence type="inferred from homology"/>
<dbReference type="SMART" id="SM00382">
    <property type="entry name" value="AAA"/>
    <property type="match status" value="1"/>
</dbReference>
<dbReference type="CDD" id="cd00071">
    <property type="entry name" value="GMPK"/>
    <property type="match status" value="1"/>
</dbReference>
<keyword evidence="6 9" id="KW-0418">Kinase</keyword>
<evidence type="ECO:0000256" key="3">
    <source>
        <dbReference type="ARBA" id="ARBA00016296"/>
    </source>
</evidence>
<dbReference type="PANTHER" id="PTHR23117">
    <property type="entry name" value="GUANYLATE KINASE-RELATED"/>
    <property type="match status" value="1"/>
</dbReference>
<comment type="subcellular location">
    <subcellularLocation>
        <location evidence="9">Cytoplasm</location>
    </subcellularLocation>
</comment>
<feature type="binding site" evidence="9">
    <location>
        <begin position="10"/>
        <end position="17"/>
    </location>
    <ligand>
        <name>ATP</name>
        <dbReference type="ChEBI" id="CHEBI:30616"/>
    </ligand>
</feature>
<dbReference type="Gene3D" id="3.30.63.10">
    <property type="entry name" value="Guanylate Kinase phosphate binding domain"/>
    <property type="match status" value="1"/>
</dbReference>
<dbReference type="PROSITE" id="PS00856">
    <property type="entry name" value="GUANYLATE_KINASE_1"/>
    <property type="match status" value="1"/>
</dbReference>
<dbReference type="EMBL" id="JAAEJV010000025">
    <property type="protein sequence ID" value="MBF5059494.1"/>
    <property type="molecule type" value="Genomic_DNA"/>
</dbReference>
<evidence type="ECO:0000256" key="4">
    <source>
        <dbReference type="ARBA" id="ARBA00022679"/>
    </source>
</evidence>
<keyword evidence="5 9" id="KW-0547">Nucleotide-binding</keyword>
<dbReference type="SMART" id="SM00072">
    <property type="entry name" value="GuKc"/>
    <property type="match status" value="1"/>
</dbReference>
<evidence type="ECO:0000256" key="7">
    <source>
        <dbReference type="ARBA" id="ARBA00022840"/>
    </source>
</evidence>
<dbReference type="SUPFAM" id="SSF52540">
    <property type="entry name" value="P-loop containing nucleoside triphosphate hydrolases"/>
    <property type="match status" value="1"/>
</dbReference>
<gene>
    <name evidence="9" type="primary">gmk</name>
    <name evidence="11" type="ORF">NEPTK9_001008</name>
</gene>
<dbReference type="Pfam" id="PF00625">
    <property type="entry name" value="Guanylate_kin"/>
    <property type="match status" value="1"/>
</dbReference>
<dbReference type="Gene3D" id="3.40.50.300">
    <property type="entry name" value="P-loop containing nucleotide triphosphate hydrolases"/>
    <property type="match status" value="1"/>
</dbReference>
<sequence length="185" mass="20951">MKGNLIIISAPAGTGKTTLVHKLVEAFPDKVVQSISCTTRGPREGEIDGKDYIFLTEEAFNERVKKGDFLEHTTVFGHQYGTLKEVVEAQRKEGKHVILVIDTQGAAALREKTDALFIFVAPPSMKVLEERLKGRKTESPEMLKKRLDWAQYEMDQAKHYAYTVVNDDLETAYKELKNIIIKEKP</sequence>
<dbReference type="InterPro" id="IPR017665">
    <property type="entry name" value="Guanylate_kinase"/>
</dbReference>
<keyword evidence="7 9" id="KW-0067">ATP-binding</keyword>
<organism evidence="11 12">
    <name type="scientific">Candidatus Neptunichlamydia vexilliferae</name>
    <dbReference type="NCBI Taxonomy" id="1651774"/>
    <lineage>
        <taxon>Bacteria</taxon>
        <taxon>Pseudomonadati</taxon>
        <taxon>Chlamydiota</taxon>
        <taxon>Chlamydiia</taxon>
        <taxon>Parachlamydiales</taxon>
        <taxon>Simkaniaceae</taxon>
        <taxon>Candidatus Neptunichlamydia</taxon>
    </lineage>
</organism>
<comment type="catalytic activity">
    <reaction evidence="9">
        <text>GMP + ATP = GDP + ADP</text>
        <dbReference type="Rhea" id="RHEA:20780"/>
        <dbReference type="ChEBI" id="CHEBI:30616"/>
        <dbReference type="ChEBI" id="CHEBI:58115"/>
        <dbReference type="ChEBI" id="CHEBI:58189"/>
        <dbReference type="ChEBI" id="CHEBI:456216"/>
        <dbReference type="EC" id="2.7.4.8"/>
    </reaction>
</comment>
<evidence type="ECO:0000313" key="12">
    <source>
        <dbReference type="Proteomes" id="UP001194714"/>
    </source>
</evidence>
<feature type="domain" description="Guanylate kinase-like" evidence="10">
    <location>
        <begin position="3"/>
        <end position="181"/>
    </location>
</feature>
<evidence type="ECO:0000313" key="11">
    <source>
        <dbReference type="EMBL" id="MBF5059494.1"/>
    </source>
</evidence>
<dbReference type="InterPro" id="IPR008145">
    <property type="entry name" value="GK/Ca_channel_bsu"/>
</dbReference>